<keyword evidence="3" id="KW-0689">Ribosomal protein</keyword>
<dbReference type="InterPro" id="IPR035931">
    <property type="entry name" value="YlxR-like_sf"/>
</dbReference>
<dbReference type="RefSeq" id="WP_092349854.1">
    <property type="nucleotide sequence ID" value="NZ_FNQN01000009.1"/>
</dbReference>
<gene>
    <name evidence="3" type="ORF">SAMN05660420_02776</name>
</gene>
<accession>A0A1H4D1N8</accession>
<dbReference type="Pfam" id="PF01248">
    <property type="entry name" value="Ribosomal_L7Ae"/>
    <property type="match status" value="1"/>
</dbReference>
<dbReference type="PANTHER" id="PTHR34215:SF1">
    <property type="entry name" value="YLXR DOMAIN-CONTAINING PROTEIN"/>
    <property type="match status" value="1"/>
</dbReference>
<dbReference type="InterPro" id="IPR004038">
    <property type="entry name" value="Ribosomal_eL8/eL30/eS12/Gad45"/>
</dbReference>
<name>A0A1H4D1N8_9BACT</name>
<dbReference type="CDD" id="cd00279">
    <property type="entry name" value="YlxR"/>
    <property type="match status" value="1"/>
</dbReference>
<keyword evidence="3" id="KW-0687">Ribonucleoprotein</keyword>
<dbReference type="AlphaFoldDB" id="A0A1H4D1N8"/>
<protein>
    <submittedName>
        <fullName evidence="3">LSU ribosomal protein L7AE</fullName>
    </submittedName>
</protein>
<evidence type="ECO:0000259" key="2">
    <source>
        <dbReference type="Pfam" id="PF04296"/>
    </source>
</evidence>
<dbReference type="EMBL" id="FNQN01000009">
    <property type="protein sequence ID" value="SEA66349.1"/>
    <property type="molecule type" value="Genomic_DNA"/>
</dbReference>
<dbReference type="InterPro" id="IPR029064">
    <property type="entry name" value="Ribosomal_eL30-like_sf"/>
</dbReference>
<dbReference type="SUPFAM" id="SSF55315">
    <property type="entry name" value="L30e-like"/>
    <property type="match status" value="1"/>
</dbReference>
<dbReference type="PANTHER" id="PTHR34215">
    <property type="entry name" value="BLL0784 PROTEIN"/>
    <property type="match status" value="1"/>
</dbReference>
<dbReference type="Gene3D" id="3.30.1330.30">
    <property type="match status" value="1"/>
</dbReference>
<keyword evidence="4" id="KW-1185">Reference proteome</keyword>
<evidence type="ECO:0000313" key="4">
    <source>
        <dbReference type="Proteomes" id="UP000199409"/>
    </source>
</evidence>
<dbReference type="STRING" id="37625.SAMN05660420_02776"/>
<feature type="domain" description="YlxR" evidence="2">
    <location>
        <begin position="10"/>
        <end position="76"/>
    </location>
</feature>
<dbReference type="Gene3D" id="3.30.1230.10">
    <property type="entry name" value="YlxR-like"/>
    <property type="match status" value="1"/>
</dbReference>
<dbReference type="Proteomes" id="UP000199409">
    <property type="component" value="Unassembled WGS sequence"/>
</dbReference>
<dbReference type="InterPro" id="IPR007393">
    <property type="entry name" value="YlxR_dom"/>
</dbReference>
<feature type="domain" description="Ribosomal protein eL8/eL30/eS12/Gadd45" evidence="1">
    <location>
        <begin position="93"/>
        <end position="173"/>
    </location>
</feature>
<evidence type="ECO:0000259" key="1">
    <source>
        <dbReference type="Pfam" id="PF01248"/>
    </source>
</evidence>
<organism evidence="3 4">
    <name type="scientific">Desulfuromusa kysingii</name>
    <dbReference type="NCBI Taxonomy" id="37625"/>
    <lineage>
        <taxon>Bacteria</taxon>
        <taxon>Pseudomonadati</taxon>
        <taxon>Thermodesulfobacteriota</taxon>
        <taxon>Desulfuromonadia</taxon>
        <taxon>Desulfuromonadales</taxon>
        <taxon>Geopsychrobacteraceae</taxon>
        <taxon>Desulfuromusa</taxon>
    </lineage>
</organism>
<evidence type="ECO:0000313" key="3">
    <source>
        <dbReference type="EMBL" id="SEA66349.1"/>
    </source>
</evidence>
<dbReference type="SUPFAM" id="SSF64376">
    <property type="entry name" value="YlxR-like"/>
    <property type="match status" value="1"/>
</dbReference>
<proteinExistence type="predicted"/>
<dbReference type="GO" id="GO:0005840">
    <property type="term" value="C:ribosome"/>
    <property type="evidence" value="ECO:0007669"/>
    <property type="project" value="UniProtKB-KW"/>
</dbReference>
<dbReference type="OrthoDB" id="9813251at2"/>
<dbReference type="Pfam" id="PF04296">
    <property type="entry name" value="YlxR"/>
    <property type="match status" value="1"/>
</dbReference>
<sequence length="198" mass="21933">MTAAEKGPQRTCIACRKAGDKKQFVRYVVAPDGEVLVDYRQRLPGRGAYTCISWDCLQTAVARNSFQRSFKGQCHDVDATSLLEQLNAAVEQKIFNLIGMSRKSKQFIAGSNAVVDALKKGTSLALIVMATDISTSIKTKIETLAIKKKIYTAHLSDKQKIGQMLGKEERSVMAVQPGLLADSLLTELHVYRRLVREN</sequence>
<reference evidence="3 4" key="1">
    <citation type="submission" date="2016-10" db="EMBL/GenBank/DDBJ databases">
        <authorList>
            <person name="de Groot N.N."/>
        </authorList>
    </citation>
    <scope>NUCLEOTIDE SEQUENCE [LARGE SCALE GENOMIC DNA]</scope>
    <source>
        <strain evidence="3 4">DSM 7343</strain>
    </source>
</reference>
<dbReference type="InterPro" id="IPR037465">
    <property type="entry name" value="YlxR"/>
</dbReference>